<proteinExistence type="predicted"/>
<dbReference type="Proteomes" id="UP000054383">
    <property type="component" value="Unassembled WGS sequence"/>
</dbReference>
<keyword evidence="2" id="KW-1185">Reference proteome</keyword>
<dbReference type="AlphaFoldDB" id="A0A0U1LIG5"/>
<dbReference type="EMBL" id="CVMT01000001">
    <property type="protein sequence ID" value="CRG82804.1"/>
    <property type="molecule type" value="Genomic_DNA"/>
</dbReference>
<reference evidence="1 2" key="1">
    <citation type="submission" date="2015-04" db="EMBL/GenBank/DDBJ databases">
        <authorList>
            <person name="Syromyatnikov M.Y."/>
            <person name="Popov V.N."/>
        </authorList>
    </citation>
    <scope>NUCLEOTIDE SEQUENCE [LARGE SCALE GENOMIC DNA]</scope>
    <source>
        <strain evidence="1">WF-38-12</strain>
    </source>
</reference>
<organism evidence="1 2">
    <name type="scientific">Talaromyces islandicus</name>
    <name type="common">Penicillium islandicum</name>
    <dbReference type="NCBI Taxonomy" id="28573"/>
    <lineage>
        <taxon>Eukaryota</taxon>
        <taxon>Fungi</taxon>
        <taxon>Dikarya</taxon>
        <taxon>Ascomycota</taxon>
        <taxon>Pezizomycotina</taxon>
        <taxon>Eurotiomycetes</taxon>
        <taxon>Eurotiomycetidae</taxon>
        <taxon>Eurotiales</taxon>
        <taxon>Trichocomaceae</taxon>
        <taxon>Talaromyces</taxon>
        <taxon>Talaromyces sect. Islandici</taxon>
    </lineage>
</organism>
<accession>A0A0U1LIG5</accession>
<protein>
    <submittedName>
        <fullName evidence="1">Uncharacterized protein</fullName>
    </submittedName>
</protein>
<sequence>MPDYTRHCPPSRTVRFSFVSLYPCNTSVCKHRTLASEDPVEHDYDDDYLRVIRLQWDIRKHSLPIRPVGAQFPGPACVCSEIDMFNTEGERLVAAGFVHLELIIKDLQQDRFRISSRGLLAPGP</sequence>
<gene>
    <name evidence="1" type="ORF">PISL3812_00150</name>
</gene>
<evidence type="ECO:0000313" key="2">
    <source>
        <dbReference type="Proteomes" id="UP000054383"/>
    </source>
</evidence>
<evidence type="ECO:0000313" key="1">
    <source>
        <dbReference type="EMBL" id="CRG82804.1"/>
    </source>
</evidence>
<name>A0A0U1LIG5_TALIS</name>